<organism evidence="2 3">
    <name type="scientific">Lutimaribacter saemankumensis</name>
    <dbReference type="NCBI Taxonomy" id="490829"/>
    <lineage>
        <taxon>Bacteria</taxon>
        <taxon>Pseudomonadati</taxon>
        <taxon>Pseudomonadota</taxon>
        <taxon>Alphaproteobacteria</taxon>
        <taxon>Rhodobacterales</taxon>
        <taxon>Roseobacteraceae</taxon>
        <taxon>Lutimaribacter</taxon>
    </lineage>
</organism>
<dbReference type="Proteomes" id="UP000199340">
    <property type="component" value="Unassembled WGS sequence"/>
</dbReference>
<gene>
    <name evidence="2" type="ORF">SAMN05421850_10954</name>
</gene>
<evidence type="ECO:0000256" key="1">
    <source>
        <dbReference type="SAM" id="Phobius"/>
    </source>
</evidence>
<accession>A0A1G8RBI8</accession>
<keyword evidence="1" id="KW-0812">Transmembrane</keyword>
<proteinExistence type="predicted"/>
<keyword evidence="1" id="KW-1133">Transmembrane helix</keyword>
<keyword evidence="3" id="KW-1185">Reference proteome</keyword>
<reference evidence="2 3" key="1">
    <citation type="submission" date="2016-10" db="EMBL/GenBank/DDBJ databases">
        <authorList>
            <person name="de Groot N.N."/>
        </authorList>
    </citation>
    <scope>NUCLEOTIDE SEQUENCE [LARGE SCALE GENOMIC DNA]</scope>
    <source>
        <strain evidence="2 3">DSM 28010</strain>
    </source>
</reference>
<dbReference type="AlphaFoldDB" id="A0A1G8RBI8"/>
<dbReference type="STRING" id="490829.SAMN05421850_10954"/>
<evidence type="ECO:0000313" key="3">
    <source>
        <dbReference type="Proteomes" id="UP000199340"/>
    </source>
</evidence>
<dbReference type="EMBL" id="FNEB01000009">
    <property type="protein sequence ID" value="SDJ14424.1"/>
    <property type="molecule type" value="Genomic_DNA"/>
</dbReference>
<keyword evidence="1" id="KW-0472">Membrane</keyword>
<name>A0A1G8RBI8_9RHOB</name>
<protein>
    <submittedName>
        <fullName evidence="2">Uncharacterized protein</fullName>
    </submittedName>
</protein>
<evidence type="ECO:0000313" key="2">
    <source>
        <dbReference type="EMBL" id="SDJ14424.1"/>
    </source>
</evidence>
<feature type="transmembrane region" description="Helical" evidence="1">
    <location>
        <begin position="14"/>
        <end position="35"/>
    </location>
</feature>
<sequence length="290" mass="31178">MGVKGLEFTIMRRFLFGLVSLCGLVMVLGAGFLIIEKSIGQTTRDSTRAAIETRLDQIEESQTGGRAGRSLRRAVEAARALGRGMFYKTGIDLVAVLPDPAEGWAARAYDGADAERITGHGYKASALTQNATQSVLRRFEAARDGGKSALIRVFEGDGGLVAIRLGLSKKDLRELERASGDQVAGLLLPRPVDRAGSVVLIVDGVALREQPRTTETATGEIHVAQYSHLRFAVGRVADGEIISNLEPEQLLPLLRDLNMKAIVNALPIADDVRLALRMGDAAYNSGASRR</sequence>